<dbReference type="AlphaFoldDB" id="A0A8K9X337"/>
<dbReference type="InterPro" id="IPR003131">
    <property type="entry name" value="T1-type_BTB"/>
</dbReference>
<accession>A0A8K9X337</accession>
<proteinExistence type="predicted"/>
<dbReference type="Pfam" id="PF02214">
    <property type="entry name" value="BTB_2"/>
    <property type="match status" value="1"/>
</dbReference>
<organism evidence="2 3">
    <name type="scientific">Oncorhynchus mykiss</name>
    <name type="common">Rainbow trout</name>
    <name type="synonym">Salmo gairdneri</name>
    <dbReference type="NCBI Taxonomy" id="8022"/>
    <lineage>
        <taxon>Eukaryota</taxon>
        <taxon>Metazoa</taxon>
        <taxon>Chordata</taxon>
        <taxon>Craniata</taxon>
        <taxon>Vertebrata</taxon>
        <taxon>Euteleostomi</taxon>
        <taxon>Actinopterygii</taxon>
        <taxon>Neopterygii</taxon>
        <taxon>Teleostei</taxon>
        <taxon>Protacanthopterygii</taxon>
        <taxon>Salmoniformes</taxon>
        <taxon>Salmonidae</taxon>
        <taxon>Salmoninae</taxon>
        <taxon>Oncorhynchus</taxon>
    </lineage>
</organism>
<dbReference type="Ensembl" id="ENSOMYT00000126167.1">
    <property type="protein sequence ID" value="ENSOMYP00000127166.1"/>
    <property type="gene ID" value="ENSOMYG00000050807.1"/>
</dbReference>
<dbReference type="Gene3D" id="3.30.710.10">
    <property type="entry name" value="Potassium Channel Kv1.1, Chain A"/>
    <property type="match status" value="1"/>
</dbReference>
<sequence length="227" mass="26260">FTPLDWYRMTDPVTLNVGGCLYTTSQSTLQRYPDSLPGGHVPLGLHPPHTALRYFGHYFIDRDGSLFRYVLNLLRTSELTLPCDITEMDLLRKADFYQIEPLMQSLTDTKPLYPPPPPRTPFEEVVELSSTRKLSKYSNPVAVVTITQLTITTKVHSLLERVCNSVTKWIKHYSSDFHEVSLRVFLLDCISKQGFRNTRVHQMSERANENTVEHRRTFCRLARKVDD</sequence>
<reference evidence="2" key="1">
    <citation type="submission" date="2020-07" db="EMBL/GenBank/DDBJ databases">
        <title>A long reads based de novo assembly of the rainbow trout Arlee double haploid line genome.</title>
        <authorList>
            <person name="Gao G."/>
            <person name="Palti Y."/>
        </authorList>
    </citation>
    <scope>NUCLEOTIDE SEQUENCE [LARGE SCALE GENOMIC DNA]</scope>
</reference>
<dbReference type="PANTHER" id="PTHR14499">
    <property type="entry name" value="POTASSIUM CHANNEL TETRAMERIZATION DOMAIN-CONTAINING"/>
    <property type="match status" value="1"/>
</dbReference>
<evidence type="ECO:0000313" key="2">
    <source>
        <dbReference type="Ensembl" id="ENSOMYP00000127166.1"/>
    </source>
</evidence>
<evidence type="ECO:0000313" key="3">
    <source>
        <dbReference type="Proteomes" id="UP000694395"/>
    </source>
</evidence>
<dbReference type="Proteomes" id="UP000694395">
    <property type="component" value="Chromosome 17"/>
</dbReference>
<dbReference type="GeneTree" id="ENSGT00940000157869"/>
<keyword evidence="3" id="KW-1185">Reference proteome</keyword>
<name>A0A8K9X337_ONCMY</name>
<dbReference type="SUPFAM" id="SSF54695">
    <property type="entry name" value="POZ domain"/>
    <property type="match status" value="1"/>
</dbReference>
<feature type="domain" description="Potassium channel tetramerisation-type BTB" evidence="1">
    <location>
        <begin position="13"/>
        <end position="103"/>
    </location>
</feature>
<reference evidence="2" key="2">
    <citation type="submission" date="2025-08" db="UniProtKB">
        <authorList>
            <consortium name="Ensembl"/>
        </authorList>
    </citation>
    <scope>IDENTIFICATION</scope>
</reference>
<dbReference type="GO" id="GO:0051260">
    <property type="term" value="P:protein homooligomerization"/>
    <property type="evidence" value="ECO:0007669"/>
    <property type="project" value="InterPro"/>
</dbReference>
<dbReference type="InterPro" id="IPR011333">
    <property type="entry name" value="SKP1/BTB/POZ_sf"/>
</dbReference>
<reference evidence="2" key="3">
    <citation type="submission" date="2025-09" db="UniProtKB">
        <authorList>
            <consortium name="Ensembl"/>
        </authorList>
    </citation>
    <scope>IDENTIFICATION</scope>
</reference>
<dbReference type="PANTHER" id="PTHR14499:SF10">
    <property type="entry name" value="BTB_POZ DOMAIN-CONTAINING PROTEIN KCTD6"/>
    <property type="match status" value="1"/>
</dbReference>
<protein>
    <submittedName>
        <fullName evidence="2">Potassium channel tetramerization domain containing 6a</fullName>
    </submittedName>
</protein>
<evidence type="ECO:0000259" key="1">
    <source>
        <dbReference type="Pfam" id="PF02214"/>
    </source>
</evidence>